<dbReference type="EMBL" id="BAABDK010000032">
    <property type="protein sequence ID" value="GAA4050898.1"/>
    <property type="molecule type" value="Genomic_DNA"/>
</dbReference>
<evidence type="ECO:0000313" key="3">
    <source>
        <dbReference type="Proteomes" id="UP001501469"/>
    </source>
</evidence>
<accession>A0ABP7URK1</accession>
<feature type="compositionally biased region" description="Polar residues" evidence="1">
    <location>
        <begin position="51"/>
        <end position="64"/>
    </location>
</feature>
<comment type="caution">
    <text evidence="2">The sequence shown here is derived from an EMBL/GenBank/DDBJ whole genome shotgun (WGS) entry which is preliminary data.</text>
</comment>
<gene>
    <name evidence="2" type="ORF">GCM10022409_42070</name>
</gene>
<sequence length="64" mass="6478">MHGFDKGRPQGYDPLGVAFGGVDALFFRRQSSACTARPIVAGLAAGPPSAATHTRNSSSVASGC</sequence>
<protein>
    <submittedName>
        <fullName evidence="2">Uncharacterized protein</fullName>
    </submittedName>
</protein>
<name>A0ABP7URK1_9BACT</name>
<evidence type="ECO:0000313" key="2">
    <source>
        <dbReference type="EMBL" id="GAA4050898.1"/>
    </source>
</evidence>
<keyword evidence="3" id="KW-1185">Reference proteome</keyword>
<feature type="region of interest" description="Disordered" evidence="1">
    <location>
        <begin position="45"/>
        <end position="64"/>
    </location>
</feature>
<proteinExistence type="predicted"/>
<organism evidence="2 3">
    <name type="scientific">Hymenobacter glaciei</name>
    <dbReference type="NCBI Taxonomy" id="877209"/>
    <lineage>
        <taxon>Bacteria</taxon>
        <taxon>Pseudomonadati</taxon>
        <taxon>Bacteroidota</taxon>
        <taxon>Cytophagia</taxon>
        <taxon>Cytophagales</taxon>
        <taxon>Hymenobacteraceae</taxon>
        <taxon>Hymenobacter</taxon>
    </lineage>
</organism>
<dbReference type="Proteomes" id="UP001501469">
    <property type="component" value="Unassembled WGS sequence"/>
</dbReference>
<evidence type="ECO:0000256" key="1">
    <source>
        <dbReference type="SAM" id="MobiDB-lite"/>
    </source>
</evidence>
<reference evidence="3" key="1">
    <citation type="journal article" date="2019" name="Int. J. Syst. Evol. Microbiol.">
        <title>The Global Catalogue of Microorganisms (GCM) 10K type strain sequencing project: providing services to taxonomists for standard genome sequencing and annotation.</title>
        <authorList>
            <consortium name="The Broad Institute Genomics Platform"/>
            <consortium name="The Broad Institute Genome Sequencing Center for Infectious Disease"/>
            <person name="Wu L."/>
            <person name="Ma J."/>
        </authorList>
    </citation>
    <scope>NUCLEOTIDE SEQUENCE [LARGE SCALE GENOMIC DNA]</scope>
    <source>
        <strain evidence="3">JCM 17225</strain>
    </source>
</reference>